<dbReference type="EMBL" id="BMAT01002358">
    <property type="protein sequence ID" value="GFS05319.1"/>
    <property type="molecule type" value="Genomic_DNA"/>
</dbReference>
<evidence type="ECO:0000313" key="1">
    <source>
        <dbReference type="EMBL" id="GFS05319.1"/>
    </source>
</evidence>
<comment type="caution">
    <text evidence="1">The sequence shown here is derived from an EMBL/GenBank/DDBJ whole genome shotgun (WGS) entry which is preliminary data.</text>
</comment>
<sequence length="94" mass="10773">MLVPHNFSKWLPRLRSSRVGVARWSGVSFCFEAKTTTFIIKRDPCLQYLQLCSLNLRQLQHLVSDQTVADCSYICSSSTLQYSAPIGRYRATRV</sequence>
<gene>
    <name evidence="1" type="ORF">ElyMa_001196100</name>
</gene>
<accession>A0AAV4I8B2</accession>
<evidence type="ECO:0000313" key="2">
    <source>
        <dbReference type="Proteomes" id="UP000762676"/>
    </source>
</evidence>
<organism evidence="1 2">
    <name type="scientific">Elysia marginata</name>
    <dbReference type="NCBI Taxonomy" id="1093978"/>
    <lineage>
        <taxon>Eukaryota</taxon>
        <taxon>Metazoa</taxon>
        <taxon>Spiralia</taxon>
        <taxon>Lophotrochozoa</taxon>
        <taxon>Mollusca</taxon>
        <taxon>Gastropoda</taxon>
        <taxon>Heterobranchia</taxon>
        <taxon>Euthyneura</taxon>
        <taxon>Panpulmonata</taxon>
        <taxon>Sacoglossa</taxon>
        <taxon>Placobranchoidea</taxon>
        <taxon>Plakobranchidae</taxon>
        <taxon>Elysia</taxon>
    </lineage>
</organism>
<dbReference type="Proteomes" id="UP000762676">
    <property type="component" value="Unassembled WGS sequence"/>
</dbReference>
<dbReference type="AlphaFoldDB" id="A0AAV4I8B2"/>
<keyword evidence="2" id="KW-1185">Reference proteome</keyword>
<name>A0AAV4I8B2_9GAST</name>
<proteinExistence type="predicted"/>
<reference evidence="1 2" key="1">
    <citation type="journal article" date="2021" name="Elife">
        <title>Chloroplast acquisition without the gene transfer in kleptoplastic sea slugs, Plakobranchus ocellatus.</title>
        <authorList>
            <person name="Maeda T."/>
            <person name="Takahashi S."/>
            <person name="Yoshida T."/>
            <person name="Shimamura S."/>
            <person name="Takaki Y."/>
            <person name="Nagai Y."/>
            <person name="Toyoda A."/>
            <person name="Suzuki Y."/>
            <person name="Arimoto A."/>
            <person name="Ishii H."/>
            <person name="Satoh N."/>
            <person name="Nishiyama T."/>
            <person name="Hasebe M."/>
            <person name="Maruyama T."/>
            <person name="Minagawa J."/>
            <person name="Obokata J."/>
            <person name="Shigenobu S."/>
        </authorList>
    </citation>
    <scope>NUCLEOTIDE SEQUENCE [LARGE SCALE GENOMIC DNA]</scope>
</reference>
<protein>
    <submittedName>
        <fullName evidence="1">Uncharacterized protein</fullName>
    </submittedName>
</protein>